<evidence type="ECO:0000256" key="5">
    <source>
        <dbReference type="HAMAP-Rule" id="MF_00099"/>
    </source>
</evidence>
<comment type="catalytic activity">
    <reaction evidence="4 5">
        <text>[protein]-L-glutamate 5-O-methyl ester + H2O = L-glutamyl-[protein] + methanol + H(+)</text>
        <dbReference type="Rhea" id="RHEA:23236"/>
        <dbReference type="Rhea" id="RHEA-COMP:10208"/>
        <dbReference type="Rhea" id="RHEA-COMP:10311"/>
        <dbReference type="ChEBI" id="CHEBI:15377"/>
        <dbReference type="ChEBI" id="CHEBI:15378"/>
        <dbReference type="ChEBI" id="CHEBI:17790"/>
        <dbReference type="ChEBI" id="CHEBI:29973"/>
        <dbReference type="ChEBI" id="CHEBI:82795"/>
        <dbReference type="EC" id="3.1.1.61"/>
    </reaction>
</comment>
<proteinExistence type="inferred from homology"/>
<comment type="subcellular location">
    <subcellularLocation>
        <location evidence="5">Cytoplasm</location>
    </subcellularLocation>
</comment>
<gene>
    <name evidence="10" type="primary">cheB3</name>
    <name evidence="5" type="synonym">cheB</name>
    <name evidence="10" type="ORF">ROR02_14720</name>
</gene>
<evidence type="ECO:0000256" key="3">
    <source>
        <dbReference type="ARBA" id="ARBA00022801"/>
    </source>
</evidence>
<evidence type="ECO:0000313" key="11">
    <source>
        <dbReference type="Proteomes" id="UP000321567"/>
    </source>
</evidence>
<dbReference type="GO" id="GO:0050568">
    <property type="term" value="F:protein-glutamine glutaminase activity"/>
    <property type="evidence" value="ECO:0007669"/>
    <property type="project" value="UniProtKB-UniRule"/>
</dbReference>
<keyword evidence="3 5" id="KW-0378">Hydrolase</keyword>
<dbReference type="Gene3D" id="3.40.50.180">
    <property type="entry name" value="Methylesterase CheB, C-terminal domain"/>
    <property type="match status" value="1"/>
</dbReference>
<comment type="similarity">
    <text evidence="5">Belongs to the CheB family.</text>
</comment>
<comment type="PTM">
    <text evidence="5">Phosphorylated by CheA. Phosphorylation of the N-terminal regulatory domain activates the methylesterase activity.</text>
</comment>
<keyword evidence="1 5" id="KW-0963">Cytoplasm</keyword>
<dbReference type="AlphaFoldDB" id="A0A512H7C5"/>
<feature type="modified residue" description="4-aspartylphosphate" evidence="5 7">
    <location>
        <position position="53"/>
    </location>
</feature>
<dbReference type="GO" id="GO:0008984">
    <property type="term" value="F:protein-glutamate methylesterase activity"/>
    <property type="evidence" value="ECO:0007669"/>
    <property type="project" value="UniProtKB-UniRule"/>
</dbReference>
<dbReference type="InterPro" id="IPR001789">
    <property type="entry name" value="Sig_transdc_resp-reg_receiver"/>
</dbReference>
<evidence type="ECO:0000256" key="7">
    <source>
        <dbReference type="PROSITE-ProRule" id="PRU00169"/>
    </source>
</evidence>
<evidence type="ECO:0000256" key="2">
    <source>
        <dbReference type="ARBA" id="ARBA00022500"/>
    </source>
</evidence>
<dbReference type="PROSITE" id="PS50110">
    <property type="entry name" value="RESPONSE_REGULATORY"/>
    <property type="match status" value="1"/>
</dbReference>
<keyword evidence="2 5" id="KW-0145">Chemotaxis</keyword>
<dbReference type="Proteomes" id="UP000321567">
    <property type="component" value="Unassembled WGS sequence"/>
</dbReference>
<dbReference type="Gene3D" id="3.40.50.2300">
    <property type="match status" value="1"/>
</dbReference>
<accession>A0A512H7C5</accession>
<dbReference type="GO" id="GO:0006935">
    <property type="term" value="P:chemotaxis"/>
    <property type="evidence" value="ECO:0007669"/>
    <property type="project" value="UniProtKB-UniRule"/>
</dbReference>
<evidence type="ECO:0000313" key="10">
    <source>
        <dbReference type="EMBL" id="GEO81341.1"/>
    </source>
</evidence>
<evidence type="ECO:0000259" key="8">
    <source>
        <dbReference type="PROSITE" id="PS50110"/>
    </source>
</evidence>
<dbReference type="NCBIfam" id="NF001965">
    <property type="entry name" value="PRK00742.1"/>
    <property type="match status" value="1"/>
</dbReference>
<dbReference type="InterPro" id="IPR000673">
    <property type="entry name" value="Sig_transdc_resp-reg_Me-estase"/>
</dbReference>
<dbReference type="InterPro" id="IPR035909">
    <property type="entry name" value="CheB_C"/>
</dbReference>
<dbReference type="GO" id="GO:0000156">
    <property type="term" value="F:phosphorelay response regulator activity"/>
    <property type="evidence" value="ECO:0007669"/>
    <property type="project" value="InterPro"/>
</dbReference>
<dbReference type="SUPFAM" id="SSF52738">
    <property type="entry name" value="Methylesterase CheB, C-terminal domain"/>
    <property type="match status" value="1"/>
</dbReference>
<comment type="function">
    <text evidence="5">Involved in chemotaxis. Part of a chemotaxis signal transduction system that modulates chemotaxis in response to various stimuli. Catalyzes the demethylation of specific methylglutamate residues introduced into the chemoreceptors (methyl-accepting chemotaxis proteins or MCP) by CheR. Also mediates the irreversible deamidation of specific glutamine residues to glutamic acid.</text>
</comment>
<sequence length="369" mass="38379">MTRVLIVDDSALMRRHLKAVLEAAGTFEVVAARNGREALALAEEINPDVITLDVNMPEMDGLTCLANLMATHPRPVVMVSSLTEKGAEVTFEALALGAVDFIHKPEGTISINVGRIEEEIVAKVAAAAQARVRRATGLAGRVRAQRAVGAARVTPAAPPSLPTLAAHAQGVVLVGVSTGGPGTLEDILPGLGRGFPWPVVVAQHMPGSFTSVFARRLDGLCPLNVVEAAGLMPLEAGSVYIAKGDADVVISARAGRLVVQPVPASASHLWHPSVTRLVESALHVVAPENLIGVLLTGMGNDGAAAMTELRRRGGRTVAQDEASCVIYGMPGDLVQRGGASVILPAGRIAAQLTDWLAIGKETRHGSRQG</sequence>
<evidence type="ECO:0000256" key="1">
    <source>
        <dbReference type="ARBA" id="ARBA00022490"/>
    </source>
</evidence>
<evidence type="ECO:0000259" key="9">
    <source>
        <dbReference type="PROSITE" id="PS50122"/>
    </source>
</evidence>
<organism evidence="10 11">
    <name type="scientific">Pararhodospirillum oryzae</name>
    <dbReference type="NCBI Taxonomy" id="478448"/>
    <lineage>
        <taxon>Bacteria</taxon>
        <taxon>Pseudomonadati</taxon>
        <taxon>Pseudomonadota</taxon>
        <taxon>Alphaproteobacteria</taxon>
        <taxon>Rhodospirillales</taxon>
        <taxon>Rhodospirillaceae</taxon>
        <taxon>Pararhodospirillum</taxon>
    </lineage>
</organism>
<evidence type="ECO:0000256" key="6">
    <source>
        <dbReference type="PROSITE-ProRule" id="PRU00050"/>
    </source>
</evidence>
<dbReference type="EC" id="3.1.1.61" evidence="5"/>
<dbReference type="OrthoDB" id="9793421at2"/>
<keyword evidence="5 7" id="KW-0597">Phosphoprotein</keyword>
<feature type="active site" evidence="5 6">
    <location>
        <position position="177"/>
    </location>
</feature>
<dbReference type="PANTHER" id="PTHR42872">
    <property type="entry name" value="PROTEIN-GLUTAMATE METHYLESTERASE/PROTEIN-GLUTAMINE GLUTAMINASE"/>
    <property type="match status" value="1"/>
</dbReference>
<dbReference type="EMBL" id="BJZO01000033">
    <property type="protein sequence ID" value="GEO81341.1"/>
    <property type="molecule type" value="Genomic_DNA"/>
</dbReference>
<comment type="catalytic activity">
    <reaction evidence="5">
        <text>L-glutaminyl-[protein] + H2O = L-glutamyl-[protein] + NH4(+)</text>
        <dbReference type="Rhea" id="RHEA:16441"/>
        <dbReference type="Rhea" id="RHEA-COMP:10207"/>
        <dbReference type="Rhea" id="RHEA-COMP:10208"/>
        <dbReference type="ChEBI" id="CHEBI:15377"/>
        <dbReference type="ChEBI" id="CHEBI:28938"/>
        <dbReference type="ChEBI" id="CHEBI:29973"/>
        <dbReference type="ChEBI" id="CHEBI:30011"/>
        <dbReference type="EC" id="3.5.1.44"/>
    </reaction>
</comment>
<dbReference type="CDD" id="cd17541">
    <property type="entry name" value="REC_CheB-like"/>
    <property type="match status" value="1"/>
</dbReference>
<dbReference type="SUPFAM" id="SSF52172">
    <property type="entry name" value="CheY-like"/>
    <property type="match status" value="1"/>
</dbReference>
<protein>
    <recommendedName>
        <fullName evidence="5">Protein-glutamate methylesterase/protein-glutamine glutaminase</fullName>
        <ecNumber evidence="5">3.1.1.61</ecNumber>
        <ecNumber evidence="5">3.5.1.44</ecNumber>
    </recommendedName>
</protein>
<dbReference type="Pfam" id="PF00072">
    <property type="entry name" value="Response_reg"/>
    <property type="match status" value="1"/>
</dbReference>
<dbReference type="InterPro" id="IPR008248">
    <property type="entry name" value="CheB-like"/>
</dbReference>
<dbReference type="PROSITE" id="PS50122">
    <property type="entry name" value="CHEB"/>
    <property type="match status" value="1"/>
</dbReference>
<name>A0A512H7C5_9PROT</name>
<dbReference type="RefSeq" id="WP_147163379.1">
    <property type="nucleotide sequence ID" value="NZ_BJZO01000033.1"/>
</dbReference>
<feature type="domain" description="CheB-type methylesterase" evidence="9">
    <location>
        <begin position="165"/>
        <end position="359"/>
    </location>
</feature>
<comment type="caution">
    <text evidence="10">The sequence shown here is derived from an EMBL/GenBank/DDBJ whole genome shotgun (WGS) entry which is preliminary data.</text>
</comment>
<feature type="domain" description="Response regulatory" evidence="8">
    <location>
        <begin position="3"/>
        <end position="119"/>
    </location>
</feature>
<feature type="active site" evidence="5 6">
    <location>
        <position position="204"/>
    </location>
</feature>
<keyword evidence="11" id="KW-1185">Reference proteome</keyword>
<feature type="active site" evidence="5 6">
    <location>
        <position position="301"/>
    </location>
</feature>
<comment type="domain">
    <text evidence="5">Contains a C-terminal catalytic domain, and an N-terminal region which modulates catalytic activity.</text>
</comment>
<reference evidence="10 11" key="1">
    <citation type="submission" date="2019-07" db="EMBL/GenBank/DDBJ databases">
        <title>Whole genome shotgun sequence of Rhodospirillum oryzae NBRC 107573.</title>
        <authorList>
            <person name="Hosoyama A."/>
            <person name="Uohara A."/>
            <person name="Ohji S."/>
            <person name="Ichikawa N."/>
        </authorList>
    </citation>
    <scope>NUCLEOTIDE SEQUENCE [LARGE SCALE GENOMIC DNA]</scope>
    <source>
        <strain evidence="10 11">NBRC 107573</strain>
    </source>
</reference>
<dbReference type="EC" id="3.5.1.44" evidence="5"/>
<dbReference type="Pfam" id="PF01339">
    <property type="entry name" value="CheB_methylest"/>
    <property type="match status" value="1"/>
</dbReference>
<dbReference type="HAMAP" id="MF_00099">
    <property type="entry name" value="CheB_chemtxs"/>
    <property type="match status" value="1"/>
</dbReference>
<dbReference type="CDD" id="cd16432">
    <property type="entry name" value="CheB_Rec"/>
    <property type="match status" value="1"/>
</dbReference>
<dbReference type="PIRSF" id="PIRSF000876">
    <property type="entry name" value="RR_chemtxs_CheB"/>
    <property type="match status" value="1"/>
</dbReference>
<evidence type="ECO:0000256" key="4">
    <source>
        <dbReference type="ARBA" id="ARBA00048267"/>
    </source>
</evidence>
<dbReference type="GO" id="GO:0005737">
    <property type="term" value="C:cytoplasm"/>
    <property type="evidence" value="ECO:0007669"/>
    <property type="project" value="UniProtKB-SubCell"/>
</dbReference>
<dbReference type="PANTHER" id="PTHR42872:SF6">
    <property type="entry name" value="PROTEIN-GLUTAMATE METHYLESTERASE_PROTEIN-GLUTAMINE GLUTAMINASE"/>
    <property type="match status" value="1"/>
</dbReference>
<dbReference type="SMART" id="SM00448">
    <property type="entry name" value="REC"/>
    <property type="match status" value="1"/>
</dbReference>
<dbReference type="InterPro" id="IPR011006">
    <property type="entry name" value="CheY-like_superfamily"/>
</dbReference>